<keyword evidence="6" id="KW-1185">Reference proteome</keyword>
<evidence type="ECO:0000256" key="1">
    <source>
        <dbReference type="ARBA" id="ARBA00007228"/>
    </source>
</evidence>
<dbReference type="PANTHER" id="PTHR43191:SF2">
    <property type="entry name" value="RRNA METHYLTRANSFERASE 3, MITOCHONDRIAL"/>
    <property type="match status" value="1"/>
</dbReference>
<dbReference type="Pfam" id="PF00588">
    <property type="entry name" value="SpoU_methylase"/>
    <property type="match status" value="1"/>
</dbReference>
<protein>
    <submittedName>
        <fullName evidence="5">tRNA/rRNA methyltransferase</fullName>
    </submittedName>
</protein>
<dbReference type="InterPro" id="IPR013123">
    <property type="entry name" value="SpoU_subst-bd"/>
</dbReference>
<dbReference type="PANTHER" id="PTHR43191">
    <property type="entry name" value="RRNA METHYLTRANSFERASE 3"/>
    <property type="match status" value="1"/>
</dbReference>
<evidence type="ECO:0000256" key="3">
    <source>
        <dbReference type="ARBA" id="ARBA00022679"/>
    </source>
</evidence>
<dbReference type="InterPro" id="IPR029026">
    <property type="entry name" value="tRNA_m1G_MTases_N"/>
</dbReference>
<dbReference type="Proteomes" id="UP000005019">
    <property type="component" value="Unassembled WGS sequence"/>
</dbReference>
<comment type="caution">
    <text evidence="5">The sequence shown here is derived from an EMBL/GenBank/DDBJ whole genome shotgun (WGS) entry which is preliminary data.</text>
</comment>
<reference evidence="5 6" key="1">
    <citation type="journal article" date="2011" name="J. Bacteriol.">
        <title>Genome sequence of Methyloversatilis universalis FAM5T, a methylotrophic representative of the order Rhodocyclales.</title>
        <authorList>
            <person name="Kittichotirat W."/>
            <person name="Good N.M."/>
            <person name="Hall R."/>
            <person name="Bringel F."/>
            <person name="Lajus A."/>
            <person name="Medigue C."/>
            <person name="Smalley N.E."/>
            <person name="Beck D."/>
            <person name="Bumgarner R."/>
            <person name="Vuilleumier S."/>
            <person name="Kalyuzhnaya M.G."/>
        </authorList>
    </citation>
    <scope>NUCLEOTIDE SEQUENCE [LARGE SCALE GENOMIC DNA]</scope>
    <source>
        <strain evidence="6">ATCC BAA-1314 / JCM 13912 / FAM5</strain>
    </source>
</reference>
<dbReference type="GO" id="GO:0006396">
    <property type="term" value="P:RNA processing"/>
    <property type="evidence" value="ECO:0007669"/>
    <property type="project" value="InterPro"/>
</dbReference>
<dbReference type="SUPFAM" id="SSF55315">
    <property type="entry name" value="L30e-like"/>
    <property type="match status" value="1"/>
</dbReference>
<organism evidence="5 6">
    <name type="scientific">Methyloversatilis universalis (strain ATCC BAA-1314 / DSM 25237 / JCM 13912 / CCUG 52030 / FAM5)</name>
    <dbReference type="NCBI Taxonomy" id="1000565"/>
    <lineage>
        <taxon>Bacteria</taxon>
        <taxon>Pseudomonadati</taxon>
        <taxon>Pseudomonadota</taxon>
        <taxon>Betaproteobacteria</taxon>
        <taxon>Nitrosomonadales</taxon>
        <taxon>Sterolibacteriaceae</taxon>
        <taxon>Methyloversatilis</taxon>
    </lineage>
</organism>
<dbReference type="EMBL" id="AFHG01000036">
    <property type="protein sequence ID" value="EGK72508.1"/>
    <property type="molecule type" value="Genomic_DNA"/>
</dbReference>
<keyword evidence="2 5" id="KW-0489">Methyltransferase</keyword>
<dbReference type="AlphaFoldDB" id="F5RAB2"/>
<comment type="similarity">
    <text evidence="1">Belongs to the class IV-like SAM-binding methyltransferase superfamily. RNA methyltransferase TrmH family.</text>
</comment>
<dbReference type="GO" id="GO:0008173">
    <property type="term" value="F:RNA methyltransferase activity"/>
    <property type="evidence" value="ECO:0007669"/>
    <property type="project" value="InterPro"/>
</dbReference>
<dbReference type="InterPro" id="IPR051259">
    <property type="entry name" value="rRNA_Methyltransferase"/>
</dbReference>
<dbReference type="InterPro" id="IPR001537">
    <property type="entry name" value="SpoU_MeTrfase"/>
</dbReference>
<dbReference type="RefSeq" id="WP_008059920.1">
    <property type="nucleotide sequence ID" value="NZ_AFHG01000036.1"/>
</dbReference>
<dbReference type="InterPro" id="IPR029064">
    <property type="entry name" value="Ribosomal_eL30-like_sf"/>
</dbReference>
<gene>
    <name evidence="5" type="ORF">METUNv1_01273</name>
</gene>
<dbReference type="GO" id="GO:0005737">
    <property type="term" value="C:cytoplasm"/>
    <property type="evidence" value="ECO:0007669"/>
    <property type="project" value="UniProtKB-ARBA"/>
</dbReference>
<dbReference type="SMART" id="SM00967">
    <property type="entry name" value="SpoU_sub_bind"/>
    <property type="match status" value="1"/>
</dbReference>
<evidence type="ECO:0000313" key="6">
    <source>
        <dbReference type="Proteomes" id="UP000005019"/>
    </source>
</evidence>
<dbReference type="Pfam" id="PF22435">
    <property type="entry name" value="MRM3-like_sub_bind"/>
    <property type="match status" value="1"/>
</dbReference>
<dbReference type="GO" id="GO:0032259">
    <property type="term" value="P:methylation"/>
    <property type="evidence" value="ECO:0007669"/>
    <property type="project" value="UniProtKB-KW"/>
</dbReference>
<evidence type="ECO:0000259" key="4">
    <source>
        <dbReference type="SMART" id="SM00967"/>
    </source>
</evidence>
<dbReference type="Gene3D" id="3.40.1280.10">
    <property type="match status" value="1"/>
</dbReference>
<dbReference type="OrthoDB" id="9794400at2"/>
<accession>F5RAB2</accession>
<name>F5RAB2_METUF</name>
<keyword evidence="3 5" id="KW-0808">Transferase</keyword>
<dbReference type="eggNOG" id="COG0566">
    <property type="taxonomic scope" value="Bacteria"/>
</dbReference>
<feature type="domain" description="RNA 2-O ribose methyltransferase substrate binding" evidence="4">
    <location>
        <begin position="32"/>
        <end position="103"/>
    </location>
</feature>
<dbReference type="Gene3D" id="3.30.1330.30">
    <property type="match status" value="1"/>
</dbReference>
<proteinExistence type="inferred from homology"/>
<dbReference type="InterPro" id="IPR053888">
    <property type="entry name" value="MRM3-like_sub_bind"/>
</dbReference>
<dbReference type="STRING" id="1000565.METUNv1_01273"/>
<evidence type="ECO:0000313" key="5">
    <source>
        <dbReference type="EMBL" id="EGK72508.1"/>
    </source>
</evidence>
<dbReference type="SUPFAM" id="SSF75217">
    <property type="entry name" value="alpha/beta knot"/>
    <property type="match status" value="1"/>
</dbReference>
<dbReference type="CDD" id="cd18095">
    <property type="entry name" value="SpoU-like_rRNA-MTase"/>
    <property type="match status" value="1"/>
</dbReference>
<dbReference type="GO" id="GO:0003723">
    <property type="term" value="F:RNA binding"/>
    <property type="evidence" value="ECO:0007669"/>
    <property type="project" value="InterPro"/>
</dbReference>
<sequence length="256" mass="27005">MKHIQSRDNAQFKQLRKLATTARARREAGQTLIDGAHLFRSALEAGARPRMALVAERALHQPEIASLLAGQEVLLLADALFDELSVTDTPAGLLGLVDLPPEPEGAVSGDCLVLDAVQDAGNLGTLLRAAWATGVHDVLLTTGCAQAWSPKVLRSGQGAHFSLRIREHCDVASLLAGYPGRIVATRLDARGALYDLDLRGPVAWLFGNEGAGLSPALAALATDAVIIPMPGSAESLNVAMAATVCLFEQARQRRPG</sequence>
<dbReference type="InterPro" id="IPR029028">
    <property type="entry name" value="Alpha/beta_knot_MTases"/>
</dbReference>
<evidence type="ECO:0000256" key="2">
    <source>
        <dbReference type="ARBA" id="ARBA00022603"/>
    </source>
</evidence>